<protein>
    <recommendedName>
        <fullName evidence="4">Cytochrome c oxidase subunit 2A</fullName>
    </recommendedName>
</protein>
<keyword evidence="3" id="KW-1185">Reference proteome</keyword>
<accession>A0ABP3GD05</accession>
<comment type="caution">
    <text evidence="2">The sequence shown here is derived from an EMBL/GenBank/DDBJ whole genome shotgun (WGS) entry which is preliminary data.</text>
</comment>
<evidence type="ECO:0000313" key="2">
    <source>
        <dbReference type="EMBL" id="GAA0341808.1"/>
    </source>
</evidence>
<feature type="transmembrane region" description="Helical" evidence="1">
    <location>
        <begin position="20"/>
        <end position="45"/>
    </location>
</feature>
<dbReference type="Proteomes" id="UP001500782">
    <property type="component" value="Unassembled WGS sequence"/>
</dbReference>
<name>A0ABP3GD05_9BACI</name>
<proteinExistence type="predicted"/>
<evidence type="ECO:0000313" key="3">
    <source>
        <dbReference type="Proteomes" id="UP001500782"/>
    </source>
</evidence>
<reference evidence="3" key="1">
    <citation type="journal article" date="2019" name="Int. J. Syst. Evol. Microbiol.">
        <title>The Global Catalogue of Microorganisms (GCM) 10K type strain sequencing project: providing services to taxonomists for standard genome sequencing and annotation.</title>
        <authorList>
            <consortium name="The Broad Institute Genomics Platform"/>
            <consortium name="The Broad Institute Genome Sequencing Center for Infectious Disease"/>
            <person name="Wu L."/>
            <person name="Ma J."/>
        </authorList>
    </citation>
    <scope>NUCLEOTIDE SEQUENCE [LARGE SCALE GENOMIC DNA]</scope>
    <source>
        <strain evidence="3">JCM 9731</strain>
    </source>
</reference>
<keyword evidence="1" id="KW-0812">Transmembrane</keyword>
<evidence type="ECO:0008006" key="4">
    <source>
        <dbReference type="Google" id="ProtNLM"/>
    </source>
</evidence>
<evidence type="ECO:0000256" key="1">
    <source>
        <dbReference type="SAM" id="Phobius"/>
    </source>
</evidence>
<gene>
    <name evidence="2" type="ORF">GCM10008967_35250</name>
</gene>
<sequence>MGASNLNNKKSEEEKESMLGTYFSVGIVGGVILLTYVIVFGLYMIRV</sequence>
<dbReference type="RefSeq" id="WP_343801981.1">
    <property type="nucleotide sequence ID" value="NZ_BAAADJ010000060.1"/>
</dbReference>
<keyword evidence="1" id="KW-0472">Membrane</keyword>
<keyword evidence="1" id="KW-1133">Transmembrane helix</keyword>
<organism evidence="2 3">
    <name type="scientific">Bacillus carboniphilus</name>
    <dbReference type="NCBI Taxonomy" id="86663"/>
    <lineage>
        <taxon>Bacteria</taxon>
        <taxon>Bacillati</taxon>
        <taxon>Bacillota</taxon>
        <taxon>Bacilli</taxon>
        <taxon>Bacillales</taxon>
        <taxon>Bacillaceae</taxon>
        <taxon>Bacillus</taxon>
    </lineage>
</organism>
<dbReference type="EMBL" id="BAAADJ010000060">
    <property type="protein sequence ID" value="GAA0341808.1"/>
    <property type="molecule type" value="Genomic_DNA"/>
</dbReference>